<sequence>MTNAAATTTTNSTGGTAIKRQKQTRRYVQQHEPLLPGLPDDLAQLCLSLVPPSLLYSVCHSWRRLIYSPSFPPFPSLYTLFYSSTTTTTTTTTTTSFPRNQSHQPNQTQSNPIEFLSFDPISSKWHRHPPPPPDPHYGPLLFRHPSFLSRNLPIQTVTVSNHLILLSATNYHFLPALSHPHIFHPDSNQWHLGPPFSTPRRWCAAGATNGTLYMVSGVGSQYSPDVARSAERWGMRKKEWVWERVASMKDGRFSRDAVDAVGWRGKLCMVNQKGNALKEGAVYDVENDRWEEMPEGMLVGWNGPATAMEEAVIYVVDEDKGVLKMYNHERDCWEEVIRSTRLKGAAQISAARGRICVVHGSGDGIIVVDVEIRPPKICTVQTPPLLHALAVHILPRISWPKLEAGY</sequence>
<dbReference type="OrthoDB" id="1899182at2759"/>
<evidence type="ECO:0000256" key="1">
    <source>
        <dbReference type="SAM" id="MobiDB-lite"/>
    </source>
</evidence>
<evidence type="ECO:0000313" key="2">
    <source>
        <dbReference type="EMBL" id="KAJ4950203.1"/>
    </source>
</evidence>
<feature type="region of interest" description="Disordered" evidence="1">
    <location>
        <begin position="1"/>
        <end position="24"/>
    </location>
</feature>
<protein>
    <recommendedName>
        <fullName evidence="4">F-box/kelch-repeat protein SKIP25</fullName>
    </recommendedName>
</protein>
<feature type="compositionally biased region" description="Low complexity" evidence="1">
    <location>
        <begin position="1"/>
        <end position="17"/>
    </location>
</feature>
<gene>
    <name evidence="2" type="ORF">NE237_027035</name>
</gene>
<dbReference type="EMBL" id="JAMYWD010000012">
    <property type="protein sequence ID" value="KAJ4950203.1"/>
    <property type="molecule type" value="Genomic_DNA"/>
</dbReference>
<dbReference type="InterPro" id="IPR015915">
    <property type="entry name" value="Kelch-typ_b-propeller"/>
</dbReference>
<dbReference type="PANTHER" id="PTHR47590">
    <property type="entry name" value="F-BOX/KELCH-REPEAT PROTEIN SKIP25"/>
    <property type="match status" value="1"/>
</dbReference>
<evidence type="ECO:0000313" key="3">
    <source>
        <dbReference type="Proteomes" id="UP001141806"/>
    </source>
</evidence>
<reference evidence="2" key="1">
    <citation type="journal article" date="2023" name="Plant J.">
        <title>The genome of the king protea, Protea cynaroides.</title>
        <authorList>
            <person name="Chang J."/>
            <person name="Duong T.A."/>
            <person name="Schoeman C."/>
            <person name="Ma X."/>
            <person name="Roodt D."/>
            <person name="Barker N."/>
            <person name="Li Z."/>
            <person name="Van de Peer Y."/>
            <person name="Mizrachi E."/>
        </authorList>
    </citation>
    <scope>NUCLEOTIDE SEQUENCE</scope>
    <source>
        <tissue evidence="2">Young leaves</tissue>
    </source>
</reference>
<dbReference type="AlphaFoldDB" id="A0A9Q0GM67"/>
<organism evidence="2 3">
    <name type="scientific">Protea cynaroides</name>
    <dbReference type="NCBI Taxonomy" id="273540"/>
    <lineage>
        <taxon>Eukaryota</taxon>
        <taxon>Viridiplantae</taxon>
        <taxon>Streptophyta</taxon>
        <taxon>Embryophyta</taxon>
        <taxon>Tracheophyta</taxon>
        <taxon>Spermatophyta</taxon>
        <taxon>Magnoliopsida</taxon>
        <taxon>Proteales</taxon>
        <taxon>Proteaceae</taxon>
        <taxon>Protea</taxon>
    </lineage>
</organism>
<proteinExistence type="predicted"/>
<dbReference type="Proteomes" id="UP001141806">
    <property type="component" value="Unassembled WGS sequence"/>
</dbReference>
<evidence type="ECO:0008006" key="4">
    <source>
        <dbReference type="Google" id="ProtNLM"/>
    </source>
</evidence>
<comment type="caution">
    <text evidence="2">The sequence shown here is derived from an EMBL/GenBank/DDBJ whole genome shotgun (WGS) entry which is preliminary data.</text>
</comment>
<feature type="region of interest" description="Disordered" evidence="1">
    <location>
        <begin position="89"/>
        <end position="112"/>
    </location>
</feature>
<dbReference type="InterPro" id="IPR036047">
    <property type="entry name" value="F-box-like_dom_sf"/>
</dbReference>
<name>A0A9Q0GM67_9MAGN</name>
<dbReference type="SUPFAM" id="SSF81383">
    <property type="entry name" value="F-box domain"/>
    <property type="match status" value="1"/>
</dbReference>
<keyword evidence="3" id="KW-1185">Reference proteome</keyword>
<accession>A0A9Q0GM67</accession>
<feature type="compositionally biased region" description="Polar residues" evidence="1">
    <location>
        <begin position="97"/>
        <end position="112"/>
    </location>
</feature>
<dbReference type="Gene3D" id="2.120.10.80">
    <property type="entry name" value="Kelch-type beta propeller"/>
    <property type="match status" value="1"/>
</dbReference>
<dbReference type="PANTHER" id="PTHR47590:SF7">
    <property type="entry name" value="OS06G0711700 PROTEIN"/>
    <property type="match status" value="1"/>
</dbReference>
<dbReference type="SUPFAM" id="SSF117281">
    <property type="entry name" value="Kelch motif"/>
    <property type="match status" value="1"/>
</dbReference>